<dbReference type="RefSeq" id="WP_236888985.1">
    <property type="nucleotide sequence ID" value="NZ_AP024488.1"/>
</dbReference>
<protein>
    <submittedName>
        <fullName evidence="2">Glycerophosphoryl diester phosphodiesterase</fullName>
    </submittedName>
</protein>
<keyword evidence="3" id="KW-1185">Reference proteome</keyword>
<proteinExistence type="predicted"/>
<dbReference type="InterPro" id="IPR030395">
    <property type="entry name" value="GP_PDE_dom"/>
</dbReference>
<dbReference type="PANTHER" id="PTHR46211">
    <property type="entry name" value="GLYCEROPHOSPHORYL DIESTER PHOSPHODIESTERASE"/>
    <property type="match status" value="1"/>
</dbReference>
<dbReference type="PROSITE" id="PS51704">
    <property type="entry name" value="GP_PDE"/>
    <property type="match status" value="1"/>
</dbReference>
<evidence type="ECO:0000259" key="1">
    <source>
        <dbReference type="PROSITE" id="PS51704"/>
    </source>
</evidence>
<gene>
    <name evidence="2" type="ORF">DSLASN_32070</name>
</gene>
<evidence type="ECO:0000313" key="2">
    <source>
        <dbReference type="EMBL" id="BCS97575.1"/>
    </source>
</evidence>
<dbReference type="SUPFAM" id="SSF51695">
    <property type="entry name" value="PLC-like phosphodiesterases"/>
    <property type="match status" value="1"/>
</dbReference>
<dbReference type="Pfam" id="PF03009">
    <property type="entry name" value="GDPD"/>
    <property type="match status" value="1"/>
</dbReference>
<organism evidence="2 3">
    <name type="scientific">Desulfoluna limicola</name>
    <dbReference type="NCBI Taxonomy" id="2810562"/>
    <lineage>
        <taxon>Bacteria</taxon>
        <taxon>Pseudomonadati</taxon>
        <taxon>Thermodesulfobacteriota</taxon>
        <taxon>Desulfobacteria</taxon>
        <taxon>Desulfobacterales</taxon>
        <taxon>Desulfolunaceae</taxon>
        <taxon>Desulfoluna</taxon>
    </lineage>
</organism>
<dbReference type="PANTHER" id="PTHR46211:SF14">
    <property type="entry name" value="GLYCEROPHOSPHODIESTER PHOSPHODIESTERASE"/>
    <property type="match status" value="1"/>
</dbReference>
<dbReference type="InterPro" id="IPR017946">
    <property type="entry name" value="PLC-like_Pdiesterase_TIM-brl"/>
</dbReference>
<evidence type="ECO:0000313" key="3">
    <source>
        <dbReference type="Proteomes" id="UP001320148"/>
    </source>
</evidence>
<accession>A0ABM7PK90</accession>
<name>A0ABM7PK90_9BACT</name>
<sequence>MKTDLIDKLLVDKKVLVLGHRGSRKADVPENTLAAFERAFNVGADGIEIDVETTLDGKLVVVNRWFLNAEFSIFPWQGTLAEIQRLGLTKDIAIPTFDETCRLIKKRPQAVFNVEIKSSNTLLCRTAKAAMKVIKHHGIDDQVIVSSFDINTLLTIRLFHPTIETAYLFRQDDRVLNVEDKKRFTYKLNTLVNRSGIKGFLAGVDTLHPEIKLFPEKGERLWLKVARLLGKRVNAWTVDSEEDYAKALRSGVAVVISDRPEGMAGLGRLA</sequence>
<dbReference type="EMBL" id="AP024488">
    <property type="protein sequence ID" value="BCS97575.1"/>
    <property type="molecule type" value="Genomic_DNA"/>
</dbReference>
<dbReference type="Proteomes" id="UP001320148">
    <property type="component" value="Chromosome"/>
</dbReference>
<reference evidence="2 3" key="1">
    <citation type="submission" date="2021-02" db="EMBL/GenBank/DDBJ databases">
        <title>Complete genome of Desulfoluna sp. strain ASN36.</title>
        <authorList>
            <person name="Takahashi A."/>
            <person name="Kojima H."/>
            <person name="Fukui M."/>
        </authorList>
    </citation>
    <scope>NUCLEOTIDE SEQUENCE [LARGE SCALE GENOMIC DNA]</scope>
    <source>
        <strain evidence="2 3">ASN36</strain>
    </source>
</reference>
<feature type="domain" description="GP-PDE" evidence="1">
    <location>
        <begin position="15"/>
        <end position="267"/>
    </location>
</feature>
<dbReference type="Gene3D" id="3.20.20.190">
    <property type="entry name" value="Phosphatidylinositol (PI) phosphodiesterase"/>
    <property type="match status" value="1"/>
</dbReference>